<name>A0A1R2D0L9_9CILI</name>
<dbReference type="InterPro" id="IPR006786">
    <property type="entry name" value="Pinin_SDK_MemA"/>
</dbReference>
<evidence type="ECO:0000259" key="2">
    <source>
        <dbReference type="Pfam" id="PF04696"/>
    </source>
</evidence>
<reference evidence="3 4" key="1">
    <citation type="submission" date="2016-11" db="EMBL/GenBank/DDBJ databases">
        <title>The macronuclear genome of Stentor coeruleus: a giant cell with tiny introns.</title>
        <authorList>
            <person name="Slabodnick M."/>
            <person name="Ruby J.G."/>
            <person name="Reiff S.B."/>
            <person name="Swart E.C."/>
            <person name="Gosai S."/>
            <person name="Prabakaran S."/>
            <person name="Witkowska E."/>
            <person name="Larue G.E."/>
            <person name="Fisher S."/>
            <person name="Freeman R.M."/>
            <person name="Gunawardena J."/>
            <person name="Chu W."/>
            <person name="Stover N.A."/>
            <person name="Gregory B.D."/>
            <person name="Nowacki M."/>
            <person name="Derisi J."/>
            <person name="Roy S.W."/>
            <person name="Marshall W.F."/>
            <person name="Sood P."/>
        </authorList>
    </citation>
    <scope>NUCLEOTIDE SEQUENCE [LARGE SCALE GENOMIC DNA]</scope>
    <source>
        <strain evidence="3">WM001</strain>
    </source>
</reference>
<feature type="coiled-coil region" evidence="1">
    <location>
        <begin position="1"/>
        <end position="28"/>
    </location>
</feature>
<gene>
    <name evidence="3" type="ORF">SteCoe_1978</name>
</gene>
<comment type="caution">
    <text evidence="3">The sequence shown here is derived from an EMBL/GenBank/DDBJ whole genome shotgun (WGS) entry which is preliminary data.</text>
</comment>
<feature type="coiled-coil region" evidence="1">
    <location>
        <begin position="108"/>
        <end position="168"/>
    </location>
</feature>
<dbReference type="EMBL" id="MPUH01000021">
    <property type="protein sequence ID" value="OMJ94796.1"/>
    <property type="molecule type" value="Genomic_DNA"/>
</dbReference>
<proteinExistence type="predicted"/>
<evidence type="ECO:0000313" key="3">
    <source>
        <dbReference type="EMBL" id="OMJ94796.1"/>
    </source>
</evidence>
<keyword evidence="4" id="KW-1185">Reference proteome</keyword>
<accession>A0A1R2D0L9</accession>
<feature type="domain" description="Pinin/SDK/MemA protein" evidence="2">
    <location>
        <begin position="79"/>
        <end position="211"/>
    </location>
</feature>
<organism evidence="3 4">
    <name type="scientific">Stentor coeruleus</name>
    <dbReference type="NCBI Taxonomy" id="5963"/>
    <lineage>
        <taxon>Eukaryota</taxon>
        <taxon>Sar</taxon>
        <taxon>Alveolata</taxon>
        <taxon>Ciliophora</taxon>
        <taxon>Postciliodesmatophora</taxon>
        <taxon>Heterotrichea</taxon>
        <taxon>Heterotrichida</taxon>
        <taxon>Stentoridae</taxon>
        <taxon>Stentor</taxon>
    </lineage>
</organism>
<sequence length="238" mass="28450">MEGMQVQHKELIKERNKINDNLRRISTQKHRPESEVLIVKRRGEEVQEFPYIRKKRSRSPKKVDFQVEKPPMHEDKTSERCRNQKILTCVLSHLKSARDGLNCQKEIRDNQQKIDENLTQEIKKVAEEIKIQTREEIAKIKKTELKEKKELEEEIIKLEYEMQKTGQVKRVEAYWCYILTVYYIYRTIPPIFYLPVAHNDYTKTRLSQSIQRIELRAGVWKKALEEQDKKAPPSSNSK</sequence>
<dbReference type="AlphaFoldDB" id="A0A1R2D0L9"/>
<evidence type="ECO:0000313" key="4">
    <source>
        <dbReference type="Proteomes" id="UP000187209"/>
    </source>
</evidence>
<evidence type="ECO:0000256" key="1">
    <source>
        <dbReference type="SAM" id="Coils"/>
    </source>
</evidence>
<dbReference type="OrthoDB" id="321301at2759"/>
<dbReference type="Pfam" id="PF04696">
    <property type="entry name" value="Pinin_SDK_memA"/>
    <property type="match status" value="1"/>
</dbReference>
<keyword evidence="1" id="KW-0175">Coiled coil</keyword>
<dbReference type="Proteomes" id="UP000187209">
    <property type="component" value="Unassembled WGS sequence"/>
</dbReference>
<protein>
    <recommendedName>
        <fullName evidence="2">Pinin/SDK/MemA protein domain-containing protein</fullName>
    </recommendedName>
</protein>